<evidence type="ECO:0000313" key="2">
    <source>
        <dbReference type="Proteomes" id="UP000621670"/>
    </source>
</evidence>
<protein>
    <submittedName>
        <fullName evidence="1">Uncharacterized protein</fullName>
    </submittedName>
</protein>
<evidence type="ECO:0000313" key="1">
    <source>
        <dbReference type="EMBL" id="MBC5862779.1"/>
    </source>
</evidence>
<proteinExistence type="predicted"/>
<gene>
    <name evidence="1" type="ORF">H8R26_05035</name>
</gene>
<organism evidence="1 2">
    <name type="scientific">Flavobacterium turcicum</name>
    <dbReference type="NCBI Taxonomy" id="2764718"/>
    <lineage>
        <taxon>Bacteria</taxon>
        <taxon>Pseudomonadati</taxon>
        <taxon>Bacteroidota</taxon>
        <taxon>Flavobacteriia</taxon>
        <taxon>Flavobacteriales</taxon>
        <taxon>Flavobacteriaceae</taxon>
        <taxon>Flavobacterium</taxon>
    </lineage>
</organism>
<dbReference type="EMBL" id="JACRUM010000002">
    <property type="protein sequence ID" value="MBC5862779.1"/>
    <property type="molecule type" value="Genomic_DNA"/>
</dbReference>
<name>A0ABR7JF43_9FLAO</name>
<keyword evidence="2" id="KW-1185">Reference proteome</keyword>
<reference evidence="1 2" key="1">
    <citation type="submission" date="2020-08" db="EMBL/GenBank/DDBJ databases">
        <title>Description of novel Flavobacterium F-400 isolate.</title>
        <authorList>
            <person name="Saticioglu I."/>
            <person name="Duman M."/>
            <person name="Altun S."/>
        </authorList>
    </citation>
    <scope>NUCLEOTIDE SEQUENCE [LARGE SCALE GENOMIC DNA]</scope>
    <source>
        <strain evidence="1 2">F-400</strain>
    </source>
</reference>
<sequence>MRTENLFDLIQNSAISALALHSFALGYNKVSKGRNEKIQFPRIEYTFFVLPIVYNNNAMEIFKSSDQLYTAISKDHSITLGLQERAQKMSEQTFNGLNVAFSKKILSYNRDDKTIEILPGFKTERIKFHDQNLSTENSIRKIQLTAYKLGAIFAKKNKRNIQIELNINF</sequence>
<dbReference type="RefSeq" id="WP_166133971.1">
    <property type="nucleotide sequence ID" value="NZ_JAAOBY010000002.1"/>
</dbReference>
<comment type="caution">
    <text evidence="1">The sequence shown here is derived from an EMBL/GenBank/DDBJ whole genome shotgun (WGS) entry which is preliminary data.</text>
</comment>
<dbReference type="InterPro" id="IPR045390">
    <property type="entry name" value="ABC-3C_MC3"/>
</dbReference>
<accession>A0ABR7JF43</accession>
<dbReference type="Pfam" id="PF20131">
    <property type="entry name" value="MC3"/>
    <property type="match status" value="1"/>
</dbReference>
<dbReference type="Proteomes" id="UP000621670">
    <property type="component" value="Unassembled WGS sequence"/>
</dbReference>